<dbReference type="OrthoDB" id="9801912at2"/>
<keyword evidence="8" id="KW-1185">Reference proteome</keyword>
<evidence type="ECO:0000256" key="1">
    <source>
        <dbReference type="ARBA" id="ARBA00004196"/>
    </source>
</evidence>
<proteinExistence type="inferred from homology"/>
<dbReference type="AlphaFoldDB" id="A0A1H6B410"/>
<dbReference type="PANTHER" id="PTHR30290">
    <property type="entry name" value="PERIPLASMIC BINDING COMPONENT OF ABC TRANSPORTER"/>
    <property type="match status" value="1"/>
</dbReference>
<accession>A0A1H6B410</accession>
<keyword evidence="3" id="KW-0813">Transport</keyword>
<evidence type="ECO:0000256" key="3">
    <source>
        <dbReference type="ARBA" id="ARBA00022448"/>
    </source>
</evidence>
<dbReference type="Gene3D" id="3.40.190.10">
    <property type="entry name" value="Periplasmic binding protein-like II"/>
    <property type="match status" value="1"/>
</dbReference>
<dbReference type="PROSITE" id="PS51257">
    <property type="entry name" value="PROKAR_LIPOPROTEIN"/>
    <property type="match status" value="1"/>
</dbReference>
<dbReference type="RefSeq" id="WP_103886431.1">
    <property type="nucleotide sequence ID" value="NZ_FNVU01000006.1"/>
</dbReference>
<reference evidence="7 8" key="1">
    <citation type="submission" date="2016-10" db="EMBL/GenBank/DDBJ databases">
        <authorList>
            <person name="de Groot N.N."/>
        </authorList>
    </citation>
    <scope>NUCLEOTIDE SEQUENCE [LARGE SCALE GENOMIC DNA]</scope>
    <source>
        <strain evidence="7 8">CGMCC 4.2023</strain>
    </source>
</reference>
<dbReference type="Proteomes" id="UP000236754">
    <property type="component" value="Unassembled WGS sequence"/>
</dbReference>
<comment type="subcellular location">
    <subcellularLocation>
        <location evidence="1">Cell envelope</location>
    </subcellularLocation>
</comment>
<comment type="similarity">
    <text evidence="2">Belongs to the bacterial solute-binding protein 5 family.</text>
</comment>
<evidence type="ECO:0000259" key="6">
    <source>
        <dbReference type="Pfam" id="PF00496"/>
    </source>
</evidence>
<dbReference type="GO" id="GO:1904680">
    <property type="term" value="F:peptide transmembrane transporter activity"/>
    <property type="evidence" value="ECO:0007669"/>
    <property type="project" value="TreeGrafter"/>
</dbReference>
<dbReference type="GO" id="GO:0015833">
    <property type="term" value="P:peptide transport"/>
    <property type="evidence" value="ECO:0007669"/>
    <property type="project" value="TreeGrafter"/>
</dbReference>
<evidence type="ECO:0000256" key="2">
    <source>
        <dbReference type="ARBA" id="ARBA00005695"/>
    </source>
</evidence>
<evidence type="ECO:0000256" key="5">
    <source>
        <dbReference type="SAM" id="SignalP"/>
    </source>
</evidence>
<dbReference type="Gene3D" id="3.90.76.10">
    <property type="entry name" value="Dipeptide-binding Protein, Domain 1"/>
    <property type="match status" value="1"/>
</dbReference>
<protein>
    <submittedName>
        <fullName evidence="7">Peptide/nickel transport system substrate-binding protein</fullName>
    </submittedName>
</protein>
<dbReference type="PANTHER" id="PTHR30290:SF10">
    <property type="entry name" value="PERIPLASMIC OLIGOPEPTIDE-BINDING PROTEIN-RELATED"/>
    <property type="match status" value="1"/>
</dbReference>
<dbReference type="GO" id="GO:0030313">
    <property type="term" value="C:cell envelope"/>
    <property type="evidence" value="ECO:0007669"/>
    <property type="project" value="UniProtKB-SubCell"/>
</dbReference>
<feature type="domain" description="Solute-binding protein family 5" evidence="6">
    <location>
        <begin position="85"/>
        <end position="445"/>
    </location>
</feature>
<dbReference type="GO" id="GO:0043190">
    <property type="term" value="C:ATP-binding cassette (ABC) transporter complex"/>
    <property type="evidence" value="ECO:0007669"/>
    <property type="project" value="InterPro"/>
</dbReference>
<gene>
    <name evidence="7" type="ORF">SAMN05216223_106153</name>
</gene>
<sequence>MNRKLLVVPALLGALSPVITGCGSSGGGSGGSGKPIVVGTTDTIELTKDNPAPLDPATSYDSATWNVFYNTFQMLLTYQRGSTTPTPDAAKECHYQGTSGLTYTCTMRSGEKFSTGRDLTSTDVKFSIDRMQKIHWADGPSSLISDVKTVDAPDPQTVVFHLKQPDATFPAKLATPAAAIVDSTVYPATKPYTGWRLVGSGPYKLDSWTAGKQAVFSKNSHYAGTLKMHNSAVTLKMYVKSDTMEDALKAGSLDVMTRTLAPDQIQELEAHPDPDFKLTQSSGGEARYLFLNTDASSLKKVAVRQAMAQVVDRQAITRDVYQRTAVPLYSVVPQGITTHVNSFYDTYGEPSVKNAKATLHKAGITAKVPLTINFRRDTGGTMNQAEAEALAKQLDASGLFDVSVKSEQWNAFLKAAGEGKYQVFALNWLPDFPDPDNYIAPFFDKETFLPLPFNLPEIRDTILPETRRQAERSATTDAFGEAQKLVAEQVPMLPLWQANQYIAARNDITGAEWALNSSTTTQFWELGRGASG</sequence>
<feature type="signal peptide" evidence="5">
    <location>
        <begin position="1"/>
        <end position="20"/>
    </location>
</feature>
<evidence type="ECO:0000313" key="7">
    <source>
        <dbReference type="EMBL" id="SEG54876.1"/>
    </source>
</evidence>
<dbReference type="InterPro" id="IPR039424">
    <property type="entry name" value="SBP_5"/>
</dbReference>
<feature type="chain" id="PRO_5039631901" evidence="5">
    <location>
        <begin position="21"/>
        <end position="532"/>
    </location>
</feature>
<dbReference type="InterPro" id="IPR030678">
    <property type="entry name" value="Peptide/Ni-bd"/>
</dbReference>
<organism evidence="7 8">
    <name type="scientific">Actinacidiphila yanglinensis</name>
    <dbReference type="NCBI Taxonomy" id="310779"/>
    <lineage>
        <taxon>Bacteria</taxon>
        <taxon>Bacillati</taxon>
        <taxon>Actinomycetota</taxon>
        <taxon>Actinomycetes</taxon>
        <taxon>Kitasatosporales</taxon>
        <taxon>Streptomycetaceae</taxon>
        <taxon>Actinacidiphila</taxon>
    </lineage>
</organism>
<evidence type="ECO:0000256" key="4">
    <source>
        <dbReference type="ARBA" id="ARBA00022729"/>
    </source>
</evidence>
<evidence type="ECO:0000313" key="8">
    <source>
        <dbReference type="Proteomes" id="UP000236754"/>
    </source>
</evidence>
<dbReference type="Pfam" id="PF00496">
    <property type="entry name" value="SBP_bac_5"/>
    <property type="match status" value="1"/>
</dbReference>
<dbReference type="PIRSF" id="PIRSF002741">
    <property type="entry name" value="MppA"/>
    <property type="match status" value="1"/>
</dbReference>
<name>A0A1H6B410_9ACTN</name>
<keyword evidence="4 5" id="KW-0732">Signal</keyword>
<dbReference type="EMBL" id="FNVU01000006">
    <property type="protein sequence ID" value="SEG54876.1"/>
    <property type="molecule type" value="Genomic_DNA"/>
</dbReference>
<dbReference type="InterPro" id="IPR000914">
    <property type="entry name" value="SBP_5_dom"/>
</dbReference>
<dbReference type="SUPFAM" id="SSF53850">
    <property type="entry name" value="Periplasmic binding protein-like II"/>
    <property type="match status" value="1"/>
</dbReference>
<dbReference type="GO" id="GO:0042597">
    <property type="term" value="C:periplasmic space"/>
    <property type="evidence" value="ECO:0007669"/>
    <property type="project" value="UniProtKB-ARBA"/>
</dbReference>
<dbReference type="Gene3D" id="3.10.105.10">
    <property type="entry name" value="Dipeptide-binding Protein, Domain 3"/>
    <property type="match status" value="1"/>
</dbReference>